<evidence type="ECO:0000313" key="2">
    <source>
        <dbReference type="Proteomes" id="UP001596379"/>
    </source>
</evidence>
<comment type="caution">
    <text evidence="1">The sequence shown here is derived from an EMBL/GenBank/DDBJ whole genome shotgun (WGS) entry which is preliminary data.</text>
</comment>
<dbReference type="EMBL" id="JBHTCC010000003">
    <property type="protein sequence ID" value="MFC7299263.1"/>
    <property type="molecule type" value="Genomic_DNA"/>
</dbReference>
<protein>
    <submittedName>
        <fullName evidence="1">Uncharacterized protein</fullName>
    </submittedName>
</protein>
<proteinExistence type="predicted"/>
<sequence length="125" mass="14417">MFFKRTTLQHVLPSTEDEKKSKEVATVTKKSNRQVEHILSHSPLYQFKRDVLSLVAKMNQGVAITDCEMLKKQTMFVQSQLLHSLTNDPSMPGSFKIMLMEYHAKSVRATLVDRRGEHSRDESDH</sequence>
<dbReference type="Proteomes" id="UP001596379">
    <property type="component" value="Unassembled WGS sequence"/>
</dbReference>
<organism evidence="1 2">
    <name type="scientific">Herminiimonas aquatilis</name>
    <dbReference type="NCBI Taxonomy" id="345342"/>
    <lineage>
        <taxon>Bacteria</taxon>
        <taxon>Pseudomonadati</taxon>
        <taxon>Pseudomonadota</taxon>
        <taxon>Betaproteobacteria</taxon>
        <taxon>Burkholderiales</taxon>
        <taxon>Oxalobacteraceae</taxon>
        <taxon>Herminiimonas</taxon>
    </lineage>
</organism>
<gene>
    <name evidence="1" type="ORF">ACFQO0_12520</name>
</gene>
<reference evidence="2" key="1">
    <citation type="journal article" date="2019" name="Int. J. Syst. Evol. Microbiol.">
        <title>The Global Catalogue of Microorganisms (GCM) 10K type strain sequencing project: providing services to taxonomists for standard genome sequencing and annotation.</title>
        <authorList>
            <consortium name="The Broad Institute Genomics Platform"/>
            <consortium name="The Broad Institute Genome Sequencing Center for Infectious Disease"/>
            <person name="Wu L."/>
            <person name="Ma J."/>
        </authorList>
    </citation>
    <scope>NUCLEOTIDE SEQUENCE [LARGE SCALE GENOMIC DNA]</scope>
    <source>
        <strain evidence="2">CCUG 36956</strain>
    </source>
</reference>
<evidence type="ECO:0000313" key="1">
    <source>
        <dbReference type="EMBL" id="MFC7299263.1"/>
    </source>
</evidence>
<dbReference type="RefSeq" id="WP_382235127.1">
    <property type="nucleotide sequence ID" value="NZ_JBHTCC010000003.1"/>
</dbReference>
<keyword evidence="2" id="KW-1185">Reference proteome</keyword>
<accession>A0ABW2J828</accession>
<name>A0ABW2J828_9BURK</name>